<proteinExistence type="predicted"/>
<evidence type="ECO:0000313" key="1">
    <source>
        <dbReference type="EMBL" id="CAK9185678.1"/>
    </source>
</evidence>
<accession>A0ABC8UX76</accession>
<dbReference type="EMBL" id="CAUOFW020009390">
    <property type="protein sequence ID" value="CAK9185678.1"/>
    <property type="molecule type" value="Genomic_DNA"/>
</dbReference>
<evidence type="ECO:0000313" key="2">
    <source>
        <dbReference type="Proteomes" id="UP001642360"/>
    </source>
</evidence>
<name>A0ABC8UX76_9AQUA</name>
<organism evidence="1 2">
    <name type="scientific">Ilex paraguariensis</name>
    <name type="common">yerba mate</name>
    <dbReference type="NCBI Taxonomy" id="185542"/>
    <lineage>
        <taxon>Eukaryota</taxon>
        <taxon>Viridiplantae</taxon>
        <taxon>Streptophyta</taxon>
        <taxon>Embryophyta</taxon>
        <taxon>Tracheophyta</taxon>
        <taxon>Spermatophyta</taxon>
        <taxon>Magnoliopsida</taxon>
        <taxon>eudicotyledons</taxon>
        <taxon>Gunneridae</taxon>
        <taxon>Pentapetalae</taxon>
        <taxon>asterids</taxon>
        <taxon>campanulids</taxon>
        <taxon>Aquifoliales</taxon>
        <taxon>Aquifoliaceae</taxon>
        <taxon>Ilex</taxon>
    </lineage>
</organism>
<keyword evidence="2" id="KW-1185">Reference proteome</keyword>
<dbReference type="Proteomes" id="UP001642360">
    <property type="component" value="Unassembled WGS sequence"/>
</dbReference>
<reference evidence="1 2" key="1">
    <citation type="submission" date="2024-02" db="EMBL/GenBank/DDBJ databases">
        <authorList>
            <person name="Vignale AGUSTIN F."/>
            <person name="Sosa J E."/>
            <person name="Modenutti C."/>
        </authorList>
    </citation>
    <scope>NUCLEOTIDE SEQUENCE [LARGE SCALE GENOMIC DNA]</scope>
</reference>
<gene>
    <name evidence="1" type="ORF">ILEXP_LOCUS56095</name>
</gene>
<sequence length="108" mass="12749">MFWYLLPVIKVSIKVRVDIRCIGYRCRSHCTIKPIVRFVNEALCFHSKHSCQIQIEILGNCRDVSESFGKMDAVFSARFQGLWLLLWGLRSHPKFKVILIHFHFLDKL</sequence>
<comment type="caution">
    <text evidence="1">The sequence shown here is derived from an EMBL/GenBank/DDBJ whole genome shotgun (WGS) entry which is preliminary data.</text>
</comment>
<dbReference type="AlphaFoldDB" id="A0ABC8UX76"/>
<protein>
    <submittedName>
        <fullName evidence="1">Uncharacterized protein</fullName>
    </submittedName>
</protein>